<dbReference type="EMBL" id="KN818280">
    <property type="protein sequence ID" value="KIL61735.1"/>
    <property type="molecule type" value="Genomic_DNA"/>
</dbReference>
<accession>A0A0C2SF88</accession>
<keyword evidence="2" id="KW-1185">Reference proteome</keyword>
<dbReference type="InParanoid" id="A0A0C2SF88"/>
<dbReference type="AlphaFoldDB" id="A0A0C2SF88"/>
<protein>
    <submittedName>
        <fullName evidence="1">Uncharacterized protein</fullName>
    </submittedName>
</protein>
<organism evidence="1 2">
    <name type="scientific">Amanita muscaria (strain Koide BX008)</name>
    <dbReference type="NCBI Taxonomy" id="946122"/>
    <lineage>
        <taxon>Eukaryota</taxon>
        <taxon>Fungi</taxon>
        <taxon>Dikarya</taxon>
        <taxon>Basidiomycota</taxon>
        <taxon>Agaricomycotina</taxon>
        <taxon>Agaricomycetes</taxon>
        <taxon>Agaricomycetidae</taxon>
        <taxon>Agaricales</taxon>
        <taxon>Pluteineae</taxon>
        <taxon>Amanitaceae</taxon>
        <taxon>Amanita</taxon>
    </lineage>
</organism>
<dbReference type="Proteomes" id="UP000054549">
    <property type="component" value="Unassembled WGS sequence"/>
</dbReference>
<gene>
    <name evidence="1" type="ORF">M378DRAFT_166502</name>
</gene>
<evidence type="ECO:0000313" key="1">
    <source>
        <dbReference type="EMBL" id="KIL61735.1"/>
    </source>
</evidence>
<proteinExistence type="predicted"/>
<feature type="non-terminal residue" evidence="1">
    <location>
        <position position="97"/>
    </location>
</feature>
<name>A0A0C2SF88_AMAMK</name>
<reference evidence="1 2" key="1">
    <citation type="submission" date="2014-04" db="EMBL/GenBank/DDBJ databases">
        <title>Evolutionary Origins and Diversification of the Mycorrhizal Mutualists.</title>
        <authorList>
            <consortium name="DOE Joint Genome Institute"/>
            <consortium name="Mycorrhizal Genomics Consortium"/>
            <person name="Kohler A."/>
            <person name="Kuo A."/>
            <person name="Nagy L.G."/>
            <person name="Floudas D."/>
            <person name="Copeland A."/>
            <person name="Barry K.W."/>
            <person name="Cichocki N."/>
            <person name="Veneault-Fourrey C."/>
            <person name="LaButti K."/>
            <person name="Lindquist E.A."/>
            <person name="Lipzen A."/>
            <person name="Lundell T."/>
            <person name="Morin E."/>
            <person name="Murat C."/>
            <person name="Riley R."/>
            <person name="Ohm R."/>
            <person name="Sun H."/>
            <person name="Tunlid A."/>
            <person name="Henrissat B."/>
            <person name="Grigoriev I.V."/>
            <person name="Hibbett D.S."/>
            <person name="Martin F."/>
        </authorList>
    </citation>
    <scope>NUCLEOTIDE SEQUENCE [LARGE SCALE GENOMIC DNA]</scope>
    <source>
        <strain evidence="1 2">Koide BX008</strain>
    </source>
</reference>
<dbReference type="HOGENOM" id="CLU_2352191_0_0_1"/>
<sequence length="97" mass="11101">MFVMLVSARVHSHPQLLLFTIDFSRVYHCSECEGFDVFVTHASSLCLCSHASSNGKGFRTLSNCKRMTETIESDWKSYGQRCRRYRCHDASTKLTDA</sequence>
<evidence type="ECO:0000313" key="2">
    <source>
        <dbReference type="Proteomes" id="UP000054549"/>
    </source>
</evidence>